<evidence type="ECO:0000313" key="3">
    <source>
        <dbReference type="Proteomes" id="UP000601768"/>
    </source>
</evidence>
<proteinExistence type="predicted"/>
<keyword evidence="3" id="KW-1185">Reference proteome</keyword>
<name>A0A8J6IRW6_9ALTE</name>
<reference evidence="2" key="1">
    <citation type="journal article" date="2018" name="Int. J. Syst. Evol. Microbiol.">
        <title>Neptunicella marina gen. nov., sp. nov., isolated from surface seawater.</title>
        <authorList>
            <person name="Liu X."/>
            <person name="Lai Q."/>
            <person name="Du Y."/>
            <person name="Zhang X."/>
            <person name="Liu Z."/>
            <person name="Sun F."/>
            <person name="Shao Z."/>
        </authorList>
    </citation>
    <scope>NUCLEOTIDE SEQUENCE</scope>
    <source>
        <strain evidence="2">S27-2</strain>
    </source>
</reference>
<sequence>MQISVNLGPADVQAQISRMSHRADSNQSVEKSATSDLAPKTPKESVSGVNQAPEITPKAKQGMPEESGTNTELQVNQRGYKFNMLIERPAGTTTMQTVLNFYRTDVAAEQTTNTSASIDETA</sequence>
<feature type="compositionally biased region" description="Polar residues" evidence="1">
    <location>
        <begin position="25"/>
        <end position="35"/>
    </location>
</feature>
<feature type="region of interest" description="Disordered" evidence="1">
    <location>
        <begin position="1"/>
        <end position="75"/>
    </location>
</feature>
<dbReference type="Proteomes" id="UP000601768">
    <property type="component" value="Unassembled WGS sequence"/>
</dbReference>
<protein>
    <submittedName>
        <fullName evidence="2">Uncharacterized protein</fullName>
    </submittedName>
</protein>
<gene>
    <name evidence="2" type="ORF">H8B19_00170</name>
</gene>
<dbReference type="RefSeq" id="WP_186504760.1">
    <property type="nucleotide sequence ID" value="NZ_JACNEP010000001.1"/>
</dbReference>
<reference evidence="2" key="2">
    <citation type="submission" date="2020-08" db="EMBL/GenBank/DDBJ databases">
        <authorList>
            <person name="Lai Q."/>
        </authorList>
    </citation>
    <scope>NUCLEOTIDE SEQUENCE</scope>
    <source>
        <strain evidence="2">S27-2</strain>
    </source>
</reference>
<organism evidence="2 3">
    <name type="scientific">Neptunicella marina</name>
    <dbReference type="NCBI Taxonomy" id="2125989"/>
    <lineage>
        <taxon>Bacteria</taxon>
        <taxon>Pseudomonadati</taxon>
        <taxon>Pseudomonadota</taxon>
        <taxon>Gammaproteobacteria</taxon>
        <taxon>Alteromonadales</taxon>
        <taxon>Alteromonadaceae</taxon>
        <taxon>Neptunicella</taxon>
    </lineage>
</organism>
<accession>A0A8J6IRW6</accession>
<comment type="caution">
    <text evidence="2">The sequence shown here is derived from an EMBL/GenBank/DDBJ whole genome shotgun (WGS) entry which is preliminary data.</text>
</comment>
<dbReference type="EMBL" id="JACNEP010000001">
    <property type="protein sequence ID" value="MBC3764278.1"/>
    <property type="molecule type" value="Genomic_DNA"/>
</dbReference>
<evidence type="ECO:0000313" key="2">
    <source>
        <dbReference type="EMBL" id="MBC3764278.1"/>
    </source>
</evidence>
<evidence type="ECO:0000256" key="1">
    <source>
        <dbReference type="SAM" id="MobiDB-lite"/>
    </source>
</evidence>
<dbReference type="AlphaFoldDB" id="A0A8J6IRW6"/>